<dbReference type="AlphaFoldDB" id="A0A2N5VLN9"/>
<evidence type="ECO:0000313" key="4">
    <source>
        <dbReference type="Proteomes" id="UP000235392"/>
    </source>
</evidence>
<name>A0A2N5VLN9_9BASI</name>
<feature type="compositionally biased region" description="Polar residues" evidence="1">
    <location>
        <begin position="87"/>
        <end position="109"/>
    </location>
</feature>
<feature type="signal peptide" evidence="2">
    <location>
        <begin position="1"/>
        <end position="23"/>
    </location>
</feature>
<proteinExistence type="predicted"/>
<organism evidence="3 4">
    <name type="scientific">Puccinia coronata f. sp. avenae</name>
    <dbReference type="NCBI Taxonomy" id="200324"/>
    <lineage>
        <taxon>Eukaryota</taxon>
        <taxon>Fungi</taxon>
        <taxon>Dikarya</taxon>
        <taxon>Basidiomycota</taxon>
        <taxon>Pucciniomycotina</taxon>
        <taxon>Pucciniomycetes</taxon>
        <taxon>Pucciniales</taxon>
        <taxon>Pucciniaceae</taxon>
        <taxon>Puccinia</taxon>
    </lineage>
</organism>
<sequence>MIMGQFSRIAFLVFVISLQSARSVPLVARSFLQPNQNQNNQFFSNGVAVDQNGNLIQPQDQNGFGQNGFGQNGFGQNGFDPNGFGQTGSAKTGSAKTGSAKTGSAKTGSAKTGLGILSSVTTSFPVTPTVFNPARTLMSGKIWDWKGRASEATVATPAMIRQWLSLKTTTVLPAFVALLATLVATDSDIRPVITILARSMDSLLLHSLYL</sequence>
<feature type="compositionally biased region" description="Gly residues" evidence="1">
    <location>
        <begin position="65"/>
        <end position="76"/>
    </location>
</feature>
<dbReference type="Proteomes" id="UP000235392">
    <property type="component" value="Unassembled WGS sequence"/>
</dbReference>
<feature type="chain" id="PRO_5014917911" evidence="2">
    <location>
        <begin position="24"/>
        <end position="210"/>
    </location>
</feature>
<protein>
    <submittedName>
        <fullName evidence="3">Uncharacterized protein</fullName>
    </submittedName>
</protein>
<gene>
    <name evidence="3" type="ORF">PCASD_01206</name>
</gene>
<evidence type="ECO:0000256" key="1">
    <source>
        <dbReference type="SAM" id="MobiDB-lite"/>
    </source>
</evidence>
<evidence type="ECO:0000313" key="3">
    <source>
        <dbReference type="EMBL" id="PLW50897.1"/>
    </source>
</evidence>
<keyword evidence="2" id="KW-0732">Signal</keyword>
<reference evidence="3 4" key="1">
    <citation type="submission" date="2017-11" db="EMBL/GenBank/DDBJ databases">
        <title>De novo assembly and phasing of dikaryotic genomes from two isolates of Puccinia coronata f. sp. avenae, the causal agent of oat crown rust.</title>
        <authorList>
            <person name="Miller M.E."/>
            <person name="Zhang Y."/>
            <person name="Omidvar V."/>
            <person name="Sperschneider J."/>
            <person name="Schwessinger B."/>
            <person name="Raley C."/>
            <person name="Palmer J.M."/>
            <person name="Garnica D."/>
            <person name="Upadhyaya N."/>
            <person name="Rathjen J."/>
            <person name="Taylor J.M."/>
            <person name="Park R.F."/>
            <person name="Dodds P.N."/>
            <person name="Hirsch C.D."/>
            <person name="Kianian S.F."/>
            <person name="Figueroa M."/>
        </authorList>
    </citation>
    <scope>NUCLEOTIDE SEQUENCE [LARGE SCALE GENOMIC DNA]</scope>
    <source>
        <strain evidence="3">12SD80</strain>
    </source>
</reference>
<accession>A0A2N5VLN9</accession>
<evidence type="ECO:0000256" key="2">
    <source>
        <dbReference type="SAM" id="SignalP"/>
    </source>
</evidence>
<feature type="region of interest" description="Disordered" evidence="1">
    <location>
        <begin position="54"/>
        <end position="109"/>
    </location>
</feature>
<dbReference type="EMBL" id="PGCI01000008">
    <property type="protein sequence ID" value="PLW50897.1"/>
    <property type="molecule type" value="Genomic_DNA"/>
</dbReference>
<comment type="caution">
    <text evidence="3">The sequence shown here is derived from an EMBL/GenBank/DDBJ whole genome shotgun (WGS) entry which is preliminary data.</text>
</comment>